<evidence type="ECO:0000259" key="1">
    <source>
        <dbReference type="Pfam" id="PF00296"/>
    </source>
</evidence>
<dbReference type="Gene3D" id="3.20.20.30">
    <property type="entry name" value="Luciferase-like domain"/>
    <property type="match status" value="1"/>
</dbReference>
<evidence type="ECO:0000313" key="3">
    <source>
        <dbReference type="Proteomes" id="UP000248706"/>
    </source>
</evidence>
<proteinExistence type="predicted"/>
<sequence length="291" mass="31236">MKIGIGLPASIPGVDPGLLLEWAQRAEQGPFVSLGLIDRLVYPNLEPMITLGAVAAVTSRIRLMTTVLLAPLRNTAMLAKEAATLDAFSRGRLTLGLGIGAREDDFLAAGVPFHRRGKIFDEQLALMKRIWSGEPLSAAVGPIGPKPFRPGGPEVLLGGYSPAAIRRLANWGDGFIAGGSAPDQAAQFFQLARQVWQEAGRPGRPRLVGSVYYGLGERAVEKADAYLSHYYAFAGPRAHQMAQMIPTTPEAIRQTVQTFSEAGADELMLWATIPELEQVDLLAEAIAGLQL</sequence>
<evidence type="ECO:0000313" key="2">
    <source>
        <dbReference type="EMBL" id="RAQ95459.1"/>
    </source>
</evidence>
<dbReference type="SUPFAM" id="SSF51679">
    <property type="entry name" value="Bacterial luciferase-like"/>
    <property type="match status" value="1"/>
</dbReference>
<dbReference type="EMBL" id="MCIF01000002">
    <property type="protein sequence ID" value="RAQ95459.1"/>
    <property type="molecule type" value="Genomic_DNA"/>
</dbReference>
<dbReference type="RefSeq" id="WP_112428201.1">
    <property type="nucleotide sequence ID" value="NZ_MCIF01000002.1"/>
</dbReference>
<dbReference type="InterPro" id="IPR051260">
    <property type="entry name" value="Diverse_substr_monoxygenases"/>
</dbReference>
<dbReference type="AlphaFoldDB" id="A0A328VEX4"/>
<organism evidence="2 3">
    <name type="scientific">Thermogemmatispora tikiterensis</name>
    <dbReference type="NCBI Taxonomy" id="1825093"/>
    <lineage>
        <taxon>Bacteria</taxon>
        <taxon>Bacillati</taxon>
        <taxon>Chloroflexota</taxon>
        <taxon>Ktedonobacteria</taxon>
        <taxon>Thermogemmatisporales</taxon>
        <taxon>Thermogemmatisporaceae</taxon>
        <taxon>Thermogemmatispora</taxon>
    </lineage>
</organism>
<gene>
    <name evidence="2" type="ORF">A4R35_07920</name>
</gene>
<keyword evidence="3" id="KW-1185">Reference proteome</keyword>
<comment type="caution">
    <text evidence="2">The sequence shown here is derived from an EMBL/GenBank/DDBJ whole genome shotgun (WGS) entry which is preliminary data.</text>
</comment>
<dbReference type="InterPro" id="IPR036661">
    <property type="entry name" value="Luciferase-like_sf"/>
</dbReference>
<dbReference type="GO" id="GO:0016705">
    <property type="term" value="F:oxidoreductase activity, acting on paired donors, with incorporation or reduction of molecular oxygen"/>
    <property type="evidence" value="ECO:0007669"/>
    <property type="project" value="InterPro"/>
</dbReference>
<name>A0A328VEX4_9CHLR</name>
<dbReference type="PANTHER" id="PTHR30011">
    <property type="entry name" value="ALKANESULFONATE MONOOXYGENASE-RELATED"/>
    <property type="match status" value="1"/>
</dbReference>
<dbReference type="Pfam" id="PF00296">
    <property type="entry name" value="Bac_luciferase"/>
    <property type="match status" value="1"/>
</dbReference>
<feature type="domain" description="Luciferase-like" evidence="1">
    <location>
        <begin position="15"/>
        <end position="271"/>
    </location>
</feature>
<dbReference type="InterPro" id="IPR011251">
    <property type="entry name" value="Luciferase-like_dom"/>
</dbReference>
<dbReference type="OrthoDB" id="5723200at2"/>
<reference evidence="2 3" key="1">
    <citation type="submission" date="2016-08" db="EMBL/GenBank/DDBJ databases">
        <title>Analysis of Carbohydrate Active Enzymes in Thermogemmatispora T81 Reveals Carbohydrate Degradation Ability.</title>
        <authorList>
            <person name="Tomazini A."/>
            <person name="Lal S."/>
            <person name="Stott M."/>
            <person name="Henrissat B."/>
            <person name="Polikarpov I."/>
            <person name="Sparling R."/>
            <person name="Levin D.B."/>
        </authorList>
    </citation>
    <scope>NUCLEOTIDE SEQUENCE [LARGE SCALE GENOMIC DNA]</scope>
    <source>
        <strain evidence="2 3">T81</strain>
    </source>
</reference>
<dbReference type="Proteomes" id="UP000248706">
    <property type="component" value="Unassembled WGS sequence"/>
</dbReference>
<dbReference type="PANTHER" id="PTHR30011:SF32">
    <property type="entry name" value="CONSERVED PROTEIN"/>
    <property type="match status" value="1"/>
</dbReference>
<protein>
    <submittedName>
        <fullName evidence="2">Luciferase</fullName>
    </submittedName>
</protein>
<accession>A0A328VEX4</accession>